<name>A0AAN6Y615_9PEZI</name>
<organism evidence="1 2">
    <name type="scientific">Rhypophila decipiens</name>
    <dbReference type="NCBI Taxonomy" id="261697"/>
    <lineage>
        <taxon>Eukaryota</taxon>
        <taxon>Fungi</taxon>
        <taxon>Dikarya</taxon>
        <taxon>Ascomycota</taxon>
        <taxon>Pezizomycotina</taxon>
        <taxon>Sordariomycetes</taxon>
        <taxon>Sordariomycetidae</taxon>
        <taxon>Sordariales</taxon>
        <taxon>Naviculisporaceae</taxon>
        <taxon>Rhypophila</taxon>
    </lineage>
</organism>
<dbReference type="AlphaFoldDB" id="A0AAN6Y615"/>
<evidence type="ECO:0000313" key="2">
    <source>
        <dbReference type="Proteomes" id="UP001301769"/>
    </source>
</evidence>
<protein>
    <submittedName>
        <fullName evidence="1">Uncharacterized protein</fullName>
    </submittedName>
</protein>
<proteinExistence type="predicted"/>
<sequence>MRQQGVIAPECYLADERQGYLVLLLQFVRPNRFICKPCKTLCLETFVRGASADNVYWNTVPEVIYPGFPKPADQRLQSKLEQLGINASNNWGLDLPYTQLSRYFEPSAQRITLFHDIWDAIANAANDLCAHVAEYQEDISIGDKLEFMAMSEFSLRDLVHERDPKDLILLIGRILSRATNDNPGCTCRLLSELGPHHPDEISSLDWPEFVLSVA</sequence>
<reference evidence="1" key="2">
    <citation type="submission" date="2023-05" db="EMBL/GenBank/DDBJ databases">
        <authorList>
            <consortium name="Lawrence Berkeley National Laboratory"/>
            <person name="Steindorff A."/>
            <person name="Hensen N."/>
            <person name="Bonometti L."/>
            <person name="Westerberg I."/>
            <person name="Brannstrom I.O."/>
            <person name="Guillou S."/>
            <person name="Cros-Aarteil S."/>
            <person name="Calhoun S."/>
            <person name="Haridas S."/>
            <person name="Kuo A."/>
            <person name="Mondo S."/>
            <person name="Pangilinan J."/>
            <person name="Riley R."/>
            <person name="Labutti K."/>
            <person name="Andreopoulos B."/>
            <person name="Lipzen A."/>
            <person name="Chen C."/>
            <person name="Yanf M."/>
            <person name="Daum C."/>
            <person name="Ng V."/>
            <person name="Clum A."/>
            <person name="Ohm R."/>
            <person name="Martin F."/>
            <person name="Silar P."/>
            <person name="Natvig D."/>
            <person name="Lalanne C."/>
            <person name="Gautier V."/>
            <person name="Ament-Velasquez S.L."/>
            <person name="Kruys A."/>
            <person name="Hutchinson M.I."/>
            <person name="Powell A.J."/>
            <person name="Barry K."/>
            <person name="Miller A.N."/>
            <person name="Grigoriev I.V."/>
            <person name="Debuchy R."/>
            <person name="Gladieux P."/>
            <person name="Thoren M.H."/>
            <person name="Johannesson H."/>
        </authorList>
    </citation>
    <scope>NUCLEOTIDE SEQUENCE</scope>
    <source>
        <strain evidence="1">PSN293</strain>
    </source>
</reference>
<feature type="non-terminal residue" evidence="1">
    <location>
        <position position="214"/>
    </location>
</feature>
<evidence type="ECO:0000313" key="1">
    <source>
        <dbReference type="EMBL" id="KAK4212026.1"/>
    </source>
</evidence>
<accession>A0AAN6Y615</accession>
<gene>
    <name evidence="1" type="ORF">QBC37DRAFT_288943</name>
</gene>
<dbReference type="EMBL" id="MU858136">
    <property type="protein sequence ID" value="KAK4212026.1"/>
    <property type="molecule type" value="Genomic_DNA"/>
</dbReference>
<reference evidence="1" key="1">
    <citation type="journal article" date="2023" name="Mol. Phylogenet. Evol.">
        <title>Genome-scale phylogeny and comparative genomics of the fungal order Sordariales.</title>
        <authorList>
            <person name="Hensen N."/>
            <person name="Bonometti L."/>
            <person name="Westerberg I."/>
            <person name="Brannstrom I.O."/>
            <person name="Guillou S."/>
            <person name="Cros-Aarteil S."/>
            <person name="Calhoun S."/>
            <person name="Haridas S."/>
            <person name="Kuo A."/>
            <person name="Mondo S."/>
            <person name="Pangilinan J."/>
            <person name="Riley R."/>
            <person name="LaButti K."/>
            <person name="Andreopoulos B."/>
            <person name="Lipzen A."/>
            <person name="Chen C."/>
            <person name="Yan M."/>
            <person name="Daum C."/>
            <person name="Ng V."/>
            <person name="Clum A."/>
            <person name="Steindorff A."/>
            <person name="Ohm R.A."/>
            <person name="Martin F."/>
            <person name="Silar P."/>
            <person name="Natvig D.O."/>
            <person name="Lalanne C."/>
            <person name="Gautier V."/>
            <person name="Ament-Velasquez S.L."/>
            <person name="Kruys A."/>
            <person name="Hutchinson M.I."/>
            <person name="Powell A.J."/>
            <person name="Barry K."/>
            <person name="Miller A.N."/>
            <person name="Grigoriev I.V."/>
            <person name="Debuchy R."/>
            <person name="Gladieux P."/>
            <person name="Hiltunen Thoren M."/>
            <person name="Johannesson H."/>
        </authorList>
    </citation>
    <scope>NUCLEOTIDE SEQUENCE</scope>
    <source>
        <strain evidence="1">PSN293</strain>
    </source>
</reference>
<comment type="caution">
    <text evidence="1">The sequence shown here is derived from an EMBL/GenBank/DDBJ whole genome shotgun (WGS) entry which is preliminary data.</text>
</comment>
<dbReference type="Proteomes" id="UP001301769">
    <property type="component" value="Unassembled WGS sequence"/>
</dbReference>
<keyword evidence="2" id="KW-1185">Reference proteome</keyword>